<keyword evidence="5" id="KW-1185">Reference proteome</keyword>
<evidence type="ECO:0000256" key="1">
    <source>
        <dbReference type="SAM" id="MobiDB-lite"/>
    </source>
</evidence>
<reference evidence="4 5" key="1">
    <citation type="submission" date="2017-08" db="EMBL/GenBank/DDBJ databases">
        <title>Draft genome sequences of 64 type strains of genus Staph aureus.</title>
        <authorList>
            <person name="Cole K."/>
            <person name="Golubchik T."/>
            <person name="Russell J."/>
            <person name="Foster D."/>
            <person name="Llewelyn M."/>
            <person name="Wilson D."/>
            <person name="Crook D."/>
            <person name="Paul J."/>
        </authorList>
    </citation>
    <scope>NUCLEOTIDE SEQUENCE [LARGE SCALE GENOMIC DNA]</scope>
    <source>
        <strain evidence="4 5">DSM 21968</strain>
    </source>
</reference>
<dbReference type="EMBL" id="PPRF01000083">
    <property type="protein sequence ID" value="PNZ25309.1"/>
    <property type="molecule type" value="Genomic_DNA"/>
</dbReference>
<evidence type="ECO:0000313" key="5">
    <source>
        <dbReference type="Proteomes" id="UP000242752"/>
    </source>
</evidence>
<feature type="domain" description="Zinc-ribbon" evidence="3">
    <location>
        <begin position="3"/>
        <end position="25"/>
    </location>
</feature>
<feature type="region of interest" description="Disordered" evidence="1">
    <location>
        <begin position="73"/>
        <end position="96"/>
    </location>
</feature>
<evidence type="ECO:0000256" key="2">
    <source>
        <dbReference type="SAM" id="Phobius"/>
    </source>
</evidence>
<dbReference type="AlphaFoldDB" id="A0A2K3YI96"/>
<comment type="caution">
    <text evidence="4">The sequence shown here is derived from an EMBL/GenBank/DDBJ whole genome shotgun (WGS) entry which is preliminary data.</text>
</comment>
<organism evidence="4 5">
    <name type="scientific">Staphylococcus rostri</name>
    <dbReference type="NCBI Taxonomy" id="522262"/>
    <lineage>
        <taxon>Bacteria</taxon>
        <taxon>Bacillati</taxon>
        <taxon>Bacillota</taxon>
        <taxon>Bacilli</taxon>
        <taxon>Bacillales</taxon>
        <taxon>Staphylococcaceae</taxon>
        <taxon>Staphylococcus</taxon>
    </lineage>
</organism>
<keyword evidence="2" id="KW-1133">Transmembrane helix</keyword>
<evidence type="ECO:0000259" key="3">
    <source>
        <dbReference type="Pfam" id="PF13240"/>
    </source>
</evidence>
<protein>
    <recommendedName>
        <fullName evidence="3">Zinc-ribbon domain-containing protein</fullName>
    </recommendedName>
</protein>
<sequence>MRFCSNCGNEIKGNQKYCNNCGQPVNARSAQYMVVEEKRSVWPWIIGIIGTLILLAGLAFAGLQIYKNITSNQASTQGNSDTPNTALIDPDNQPTAQTSVDVLSQDFSDDYMLTPRTEGYQGFTRGMTRPEVEQLAGQHTDIKSLVNGTVYKYHNIGIYYDTNDEVLAVMAMPDNVSTSEFKQFHGEPKYREGKLWIYDNNPNNEFTIIVHTDGQNVVAVQNMDQVKY</sequence>
<dbReference type="Proteomes" id="UP000242752">
    <property type="component" value="Unassembled WGS sequence"/>
</dbReference>
<feature type="compositionally biased region" description="Polar residues" evidence="1">
    <location>
        <begin position="73"/>
        <end position="85"/>
    </location>
</feature>
<dbReference type="InterPro" id="IPR026870">
    <property type="entry name" value="Zinc_ribbon_dom"/>
</dbReference>
<evidence type="ECO:0000313" key="4">
    <source>
        <dbReference type="EMBL" id="PNZ25309.1"/>
    </source>
</evidence>
<dbReference type="Pfam" id="PF13240">
    <property type="entry name" value="Zn_Ribbon_1"/>
    <property type="match status" value="1"/>
</dbReference>
<name>A0A2K3YI96_9STAP</name>
<proteinExistence type="predicted"/>
<dbReference type="OrthoDB" id="2295785at2"/>
<feature type="transmembrane region" description="Helical" evidence="2">
    <location>
        <begin position="41"/>
        <end position="63"/>
    </location>
</feature>
<keyword evidence="2" id="KW-0812">Transmembrane</keyword>
<keyword evidence="2" id="KW-0472">Membrane</keyword>
<dbReference type="RefSeq" id="WP_103358851.1">
    <property type="nucleotide sequence ID" value="NZ_PPRF01000083.1"/>
</dbReference>
<gene>
    <name evidence="4" type="ORF">CD122_10105</name>
</gene>
<accession>A0A2K3YI96</accession>